<evidence type="ECO:0000313" key="2">
    <source>
        <dbReference type="Proteomes" id="UP000000936"/>
    </source>
</evidence>
<proteinExistence type="predicted"/>
<accession>D7GE17</accession>
<reference evidence="1 2" key="1">
    <citation type="journal article" date="2010" name="PLoS ONE">
        <title>The complete genome of Propionibacterium freudenreichii CIRM-BIA1, a hardy actinobacterium with food and probiotic applications.</title>
        <authorList>
            <person name="Falentin H."/>
            <person name="Deutsch S.M."/>
            <person name="Jan G."/>
            <person name="Loux V."/>
            <person name="Thierry A."/>
            <person name="Parayre S."/>
            <person name="Maillard M.B."/>
            <person name="Dherbecourt J."/>
            <person name="Cousin F.J."/>
            <person name="Jardin J."/>
            <person name="Siguier P."/>
            <person name="Couloux A."/>
            <person name="Barbe V."/>
            <person name="Vacherie B."/>
            <person name="Wincker P."/>
            <person name="Gibrat J.F."/>
            <person name="Gaillardin C."/>
            <person name="Lortal S."/>
        </authorList>
    </citation>
    <scope>NUCLEOTIDE SEQUENCE [LARGE SCALE GENOMIC DNA]</scope>
    <source>
        <strain evidence="2">ATCC 9614 / DSM 4902 / CIP 103027 / NCIMB 8099 / CIRM-BIA1</strain>
    </source>
</reference>
<dbReference type="KEGG" id="pfr:PFREUD_12620"/>
<dbReference type="STRING" id="754252.PFREUD_12620"/>
<keyword evidence="2" id="KW-1185">Reference proteome</keyword>
<dbReference type="EMBL" id="FN806773">
    <property type="protein sequence ID" value="CBL56778.1"/>
    <property type="molecule type" value="Genomic_DNA"/>
</dbReference>
<dbReference type="HOGENOM" id="CLU_3397933_0_0_11"/>
<name>D7GE17_PROFC</name>
<sequence length="31" mass="3280">MQQLMVLAMKAGPRADLMSAVVMSAVAPCCR</sequence>
<gene>
    <name evidence="1" type="ordered locus">PFREUD_12620</name>
</gene>
<evidence type="ECO:0000313" key="1">
    <source>
        <dbReference type="EMBL" id="CBL56778.1"/>
    </source>
</evidence>
<organism evidence="1 2">
    <name type="scientific">Propionibacterium freudenreichii subsp. shermanii (strain ATCC 9614 / DSM 4902 / CIP 103027 / NCIMB 8099 / CIRM-BIA1)</name>
    <dbReference type="NCBI Taxonomy" id="754252"/>
    <lineage>
        <taxon>Bacteria</taxon>
        <taxon>Bacillati</taxon>
        <taxon>Actinomycetota</taxon>
        <taxon>Actinomycetes</taxon>
        <taxon>Propionibacteriales</taxon>
        <taxon>Propionibacteriaceae</taxon>
        <taxon>Propionibacterium</taxon>
    </lineage>
</organism>
<dbReference type="Proteomes" id="UP000000936">
    <property type="component" value="Chromosome"/>
</dbReference>
<protein>
    <submittedName>
        <fullName evidence="1">Uncharacterized protein</fullName>
    </submittedName>
</protein>
<dbReference type="AlphaFoldDB" id="D7GE17"/>